<evidence type="ECO:0000256" key="1">
    <source>
        <dbReference type="SAM" id="MobiDB-lite"/>
    </source>
</evidence>
<evidence type="ECO:0000313" key="3">
    <source>
        <dbReference type="Proteomes" id="UP001152320"/>
    </source>
</evidence>
<gene>
    <name evidence="2" type="ORF">HOLleu_28743</name>
</gene>
<dbReference type="Proteomes" id="UP001152320">
    <property type="component" value="Chromosome 14"/>
</dbReference>
<feature type="region of interest" description="Disordered" evidence="1">
    <location>
        <begin position="29"/>
        <end position="62"/>
    </location>
</feature>
<comment type="caution">
    <text evidence="2">The sequence shown here is derived from an EMBL/GenBank/DDBJ whole genome shotgun (WGS) entry which is preliminary data.</text>
</comment>
<name>A0A9Q1BMI2_HOLLE</name>
<reference evidence="2" key="1">
    <citation type="submission" date="2021-10" db="EMBL/GenBank/DDBJ databases">
        <title>Tropical sea cucumber genome reveals ecological adaptation and Cuvierian tubules defense mechanism.</title>
        <authorList>
            <person name="Chen T."/>
        </authorList>
    </citation>
    <scope>NUCLEOTIDE SEQUENCE</scope>
    <source>
        <strain evidence="2">Nanhai2018</strain>
        <tissue evidence="2">Muscle</tissue>
    </source>
</reference>
<sequence length="186" mass="19547">MVWMIGALILRSMKGIDSEEDMPLANLQGNRQRARPRQSLTTLTVSTSTAGPSSSASTSVTTLSGTIDSGGSGIFGTAGQFRDAGIEISDSSDDSDADVPLAQFVVPQLQPATAQVAPQLPPAAAPPVANPVAPQAGAQAQQIPIPYLHGVEVIHLPRKTYLSPPMRASTSRFRETELPMIIFPCI</sequence>
<accession>A0A9Q1BMI2</accession>
<feature type="compositionally biased region" description="Low complexity" evidence="1">
    <location>
        <begin position="39"/>
        <end position="62"/>
    </location>
</feature>
<dbReference type="AlphaFoldDB" id="A0A9Q1BMI2"/>
<organism evidence="2 3">
    <name type="scientific">Holothuria leucospilota</name>
    <name type="common">Black long sea cucumber</name>
    <name type="synonym">Mertensiothuria leucospilota</name>
    <dbReference type="NCBI Taxonomy" id="206669"/>
    <lineage>
        <taxon>Eukaryota</taxon>
        <taxon>Metazoa</taxon>
        <taxon>Echinodermata</taxon>
        <taxon>Eleutherozoa</taxon>
        <taxon>Echinozoa</taxon>
        <taxon>Holothuroidea</taxon>
        <taxon>Aspidochirotacea</taxon>
        <taxon>Aspidochirotida</taxon>
        <taxon>Holothuriidae</taxon>
        <taxon>Holothuria</taxon>
    </lineage>
</organism>
<dbReference type="EMBL" id="JAIZAY010000014">
    <property type="protein sequence ID" value="KAJ8029366.1"/>
    <property type="molecule type" value="Genomic_DNA"/>
</dbReference>
<proteinExistence type="predicted"/>
<protein>
    <submittedName>
        <fullName evidence="2">Uncharacterized protein</fullName>
    </submittedName>
</protein>
<keyword evidence="3" id="KW-1185">Reference proteome</keyword>
<evidence type="ECO:0000313" key="2">
    <source>
        <dbReference type="EMBL" id="KAJ8029366.1"/>
    </source>
</evidence>